<reference evidence="1" key="1">
    <citation type="submission" date="2021-01" db="EMBL/GenBank/DDBJ databases">
        <authorList>
            <person name="Corre E."/>
            <person name="Pelletier E."/>
            <person name="Niang G."/>
            <person name="Scheremetjew M."/>
            <person name="Finn R."/>
            <person name="Kale V."/>
            <person name="Holt S."/>
            <person name="Cochrane G."/>
            <person name="Meng A."/>
            <person name="Brown T."/>
            <person name="Cohen L."/>
        </authorList>
    </citation>
    <scope>NUCLEOTIDE SEQUENCE</scope>
    <source>
        <strain evidence="1">CCMP1594</strain>
    </source>
</reference>
<proteinExistence type="predicted"/>
<evidence type="ECO:0000313" key="1">
    <source>
        <dbReference type="EMBL" id="CAE0832074.1"/>
    </source>
</evidence>
<gene>
    <name evidence="1" type="ORF">EGYM00163_LOCUS43356</name>
</gene>
<accession>A0A7S4LIY4</accession>
<sequence length="107" mass="11834">MELFPKQFHCRQDQDALRKCVNAIVNRCTYRAAVVMSKAKQGPQLDSCDPFPVPSYPFAFVAMDVVSLPTGKHPEIGVKVDNCMVVVCPRVHPTHTPCIVDVGPSHD</sequence>
<dbReference type="AlphaFoldDB" id="A0A7S4LIY4"/>
<name>A0A7S4LIY4_9EUGL</name>
<dbReference type="EMBL" id="HBJA01125875">
    <property type="protein sequence ID" value="CAE0832074.1"/>
    <property type="molecule type" value="Transcribed_RNA"/>
</dbReference>
<protein>
    <submittedName>
        <fullName evidence="1">Uncharacterized protein</fullName>
    </submittedName>
</protein>
<organism evidence="1">
    <name type="scientific">Eutreptiella gymnastica</name>
    <dbReference type="NCBI Taxonomy" id="73025"/>
    <lineage>
        <taxon>Eukaryota</taxon>
        <taxon>Discoba</taxon>
        <taxon>Euglenozoa</taxon>
        <taxon>Euglenida</taxon>
        <taxon>Spirocuta</taxon>
        <taxon>Euglenophyceae</taxon>
        <taxon>Eutreptiales</taxon>
        <taxon>Eutreptiaceae</taxon>
        <taxon>Eutreptiella</taxon>
    </lineage>
</organism>